<dbReference type="Pfam" id="PF15977">
    <property type="entry name" value="HTH_46"/>
    <property type="match status" value="1"/>
</dbReference>
<reference evidence="2 3" key="1">
    <citation type="submission" date="2016-04" db="EMBL/GenBank/DDBJ databases">
        <title>ATOL: Assembling a taxonomically balanced genome-scale reconstruction of the evolutionary history of the Enterobacteriaceae.</title>
        <authorList>
            <person name="Plunkett G.III."/>
            <person name="Neeno-Eckwall E.C."/>
            <person name="Glasner J.D."/>
            <person name="Perna N.T."/>
        </authorList>
    </citation>
    <scope>NUCLEOTIDE SEQUENCE [LARGE SCALE GENOMIC DNA]</scope>
    <source>
        <strain evidence="2 3">ATCC 51602</strain>
    </source>
</reference>
<evidence type="ECO:0000259" key="1">
    <source>
        <dbReference type="Pfam" id="PF15977"/>
    </source>
</evidence>
<feature type="domain" description="IprA winged helix-turn-helix" evidence="1">
    <location>
        <begin position="147"/>
        <end position="214"/>
    </location>
</feature>
<sequence length="216" mass="24649">MNHIDSPEEKLHPMQSPETIALVKKLDPFINYSLAKPGSRFYFRINGVKHCYFLRAGLAKLHRDEDEIMMTTLPTPYLLGISNLSATNDSAGLFIETINECLIASLTIEEAKQLITEQNAWELLSGHLTKITSNLFTHYRRMTAPSAYEIIRFKLLELMQEPQAIRESISAANYILYSSHLSRSAVMKILAQLKQGKYIEIENGVLKSIHHLPKKY</sequence>
<dbReference type="Proteomes" id="UP000078407">
    <property type="component" value="Unassembled WGS sequence"/>
</dbReference>
<dbReference type="InterPro" id="IPR041687">
    <property type="entry name" value="HTH_46"/>
</dbReference>
<evidence type="ECO:0000313" key="3">
    <source>
        <dbReference type="Proteomes" id="UP000078407"/>
    </source>
</evidence>
<keyword evidence="3" id="KW-1185">Reference proteome</keyword>
<accession>A0ABX2W5W7</accession>
<name>A0ABX2W5W7_9ENTR</name>
<evidence type="ECO:0000313" key="2">
    <source>
        <dbReference type="EMBL" id="OAT26287.1"/>
    </source>
</evidence>
<gene>
    <name evidence="2" type="ORF">M976_03005</name>
</gene>
<organism evidence="2 3">
    <name type="scientific">Buttiauxella ferragutiae ATCC 51602</name>
    <dbReference type="NCBI Taxonomy" id="1354252"/>
    <lineage>
        <taxon>Bacteria</taxon>
        <taxon>Pseudomonadati</taxon>
        <taxon>Pseudomonadota</taxon>
        <taxon>Gammaproteobacteria</taxon>
        <taxon>Enterobacterales</taxon>
        <taxon>Enterobacteriaceae</taxon>
        <taxon>Buttiauxella</taxon>
    </lineage>
</organism>
<dbReference type="InterPro" id="IPR014710">
    <property type="entry name" value="RmlC-like_jellyroll"/>
</dbReference>
<comment type="caution">
    <text evidence="2">The sequence shown here is derived from an EMBL/GenBank/DDBJ whole genome shotgun (WGS) entry which is preliminary data.</text>
</comment>
<protein>
    <recommendedName>
        <fullName evidence="1">IprA winged helix-turn-helix domain-containing protein</fullName>
    </recommendedName>
</protein>
<dbReference type="Gene3D" id="2.60.120.10">
    <property type="entry name" value="Jelly Rolls"/>
    <property type="match status" value="1"/>
</dbReference>
<proteinExistence type="predicted"/>
<dbReference type="EMBL" id="LXEQ01000047">
    <property type="protein sequence ID" value="OAT26287.1"/>
    <property type="molecule type" value="Genomic_DNA"/>
</dbReference>
<dbReference type="RefSeq" id="WP_083963364.1">
    <property type="nucleotide sequence ID" value="NZ_LXEQ01000047.1"/>
</dbReference>